<comment type="caution">
    <text evidence="2">The sequence shown here is derived from an EMBL/GenBank/DDBJ whole genome shotgun (WGS) entry which is preliminary data.</text>
</comment>
<dbReference type="SUPFAM" id="SSF54236">
    <property type="entry name" value="Ubiquitin-like"/>
    <property type="match status" value="1"/>
</dbReference>
<proteinExistence type="predicted"/>
<name>A0A1J4K1K5_9EUKA</name>
<evidence type="ECO:0000256" key="1">
    <source>
        <dbReference type="SAM" id="MobiDB-lite"/>
    </source>
</evidence>
<protein>
    <submittedName>
        <fullName evidence="2">Uncharacterized protein</fullName>
    </submittedName>
</protein>
<dbReference type="GeneID" id="94841184"/>
<organism evidence="2 3">
    <name type="scientific">Tritrichomonas foetus</name>
    <dbReference type="NCBI Taxonomy" id="1144522"/>
    <lineage>
        <taxon>Eukaryota</taxon>
        <taxon>Metamonada</taxon>
        <taxon>Parabasalia</taxon>
        <taxon>Tritrichomonadida</taxon>
        <taxon>Tritrichomonadidae</taxon>
        <taxon>Tritrichomonas</taxon>
    </lineage>
</organism>
<dbReference type="EMBL" id="MLAK01000820">
    <property type="protein sequence ID" value="OHT03630.1"/>
    <property type="molecule type" value="Genomic_DNA"/>
</dbReference>
<keyword evidence="3" id="KW-1185">Reference proteome</keyword>
<feature type="region of interest" description="Disordered" evidence="1">
    <location>
        <begin position="105"/>
        <end position="127"/>
    </location>
</feature>
<gene>
    <name evidence="2" type="ORF">TRFO_28955</name>
</gene>
<dbReference type="Proteomes" id="UP000179807">
    <property type="component" value="Unassembled WGS sequence"/>
</dbReference>
<dbReference type="VEuPathDB" id="TrichDB:TRFO_28955"/>
<accession>A0A1J4K1K5</accession>
<reference evidence="2" key="1">
    <citation type="submission" date="2016-10" db="EMBL/GenBank/DDBJ databases">
        <authorList>
            <person name="Benchimol M."/>
            <person name="Almeida L.G."/>
            <person name="Vasconcelos A.T."/>
            <person name="Perreira-Neves A."/>
            <person name="Rosa I.A."/>
            <person name="Tasca T."/>
            <person name="Bogo M.R."/>
            <person name="de Souza W."/>
        </authorList>
    </citation>
    <scope>NUCLEOTIDE SEQUENCE [LARGE SCALE GENOMIC DNA]</scope>
    <source>
        <strain evidence="2">K</strain>
    </source>
</reference>
<evidence type="ECO:0000313" key="2">
    <source>
        <dbReference type="EMBL" id="OHT03630.1"/>
    </source>
</evidence>
<dbReference type="RefSeq" id="XP_068356766.1">
    <property type="nucleotide sequence ID" value="XM_068506480.1"/>
</dbReference>
<dbReference type="AlphaFoldDB" id="A0A1J4K1K5"/>
<dbReference type="InterPro" id="IPR029071">
    <property type="entry name" value="Ubiquitin-like_domsf"/>
</dbReference>
<evidence type="ECO:0000313" key="3">
    <source>
        <dbReference type="Proteomes" id="UP000179807"/>
    </source>
</evidence>
<sequence length="184" mass="21959">MESFRFNFPNGDTYSTEINPSTKIGDFADNLRDILFKTDDFNSYENDNIDKNKRVKLFYCGTFLSNDYSFSEINYSQNYPISVYIRKTPLAEKIQYSKLDDKFTLEGENKKSGPRKRNFTEEEAEDKTLDEDNKIVNQITPGEFQKIRQITPENFSWEMMVLFYLEKEKNMNKVYDYFRNIPSY</sequence>